<dbReference type="EMBL" id="JBFRYB010000001">
    <property type="protein sequence ID" value="MEX1666514.1"/>
    <property type="molecule type" value="Genomic_DNA"/>
</dbReference>
<dbReference type="PANTHER" id="PTHR34977">
    <property type="entry name" value="UPF0337 PROTEIN YJBJ"/>
    <property type="match status" value="1"/>
</dbReference>
<dbReference type="SUPFAM" id="SSF69047">
    <property type="entry name" value="Hypothetical protein YjbJ"/>
    <property type="match status" value="1"/>
</dbReference>
<dbReference type="InterPro" id="IPR036629">
    <property type="entry name" value="YjbJ_sf"/>
</dbReference>
<protein>
    <submittedName>
        <fullName evidence="3">CsbD family protein</fullName>
    </submittedName>
</protein>
<name>A0ABV3TY19_9GAMM</name>
<dbReference type="Pfam" id="PF05532">
    <property type="entry name" value="CsbD"/>
    <property type="match status" value="1"/>
</dbReference>
<evidence type="ECO:0000313" key="4">
    <source>
        <dbReference type="Proteomes" id="UP001557484"/>
    </source>
</evidence>
<sequence length="67" mass="7812">MNKDKVKGQWNEFTAKVKQQWGDLTDDEVLQAEGNLDEISAKIQQKYGESKEVVARKLNEIIERFDK</sequence>
<dbReference type="PANTHER" id="PTHR34977:SF1">
    <property type="entry name" value="UPF0337 PROTEIN YJBJ"/>
    <property type="match status" value="1"/>
</dbReference>
<feature type="domain" description="CsbD-like" evidence="2">
    <location>
        <begin position="4"/>
        <end position="54"/>
    </location>
</feature>
<gene>
    <name evidence="3" type="ORF">AB4875_13555</name>
</gene>
<reference evidence="3 4" key="1">
    <citation type="journal article" date="2011" name="Int. J. Syst. Evol. Microbiol.">
        <title>Zhongshania antarctica gen. nov., sp. nov. and Zhongshania guokunii sp. nov., gammaproteobacteria respectively isolated from coastal attached (fast) ice and surface seawater of the Antarctic.</title>
        <authorList>
            <person name="Li H.J."/>
            <person name="Zhang X.Y."/>
            <person name="Chen C.X."/>
            <person name="Zhang Y.J."/>
            <person name="Gao Z.M."/>
            <person name="Yu Y."/>
            <person name="Chen X.L."/>
            <person name="Chen B."/>
            <person name="Zhang Y.Z."/>
        </authorList>
    </citation>
    <scope>NUCLEOTIDE SEQUENCE [LARGE SCALE GENOMIC DNA]</scope>
    <source>
        <strain evidence="3 4">R06B22</strain>
    </source>
</reference>
<dbReference type="Proteomes" id="UP001557484">
    <property type="component" value="Unassembled WGS sequence"/>
</dbReference>
<comment type="similarity">
    <text evidence="1">Belongs to the UPF0337 (CsbD) family.</text>
</comment>
<keyword evidence="4" id="KW-1185">Reference proteome</keyword>
<comment type="caution">
    <text evidence="3">The sequence shown here is derived from an EMBL/GenBank/DDBJ whole genome shotgun (WGS) entry which is preliminary data.</text>
</comment>
<evidence type="ECO:0000313" key="3">
    <source>
        <dbReference type="EMBL" id="MEX1666514.1"/>
    </source>
</evidence>
<proteinExistence type="inferred from homology"/>
<dbReference type="Gene3D" id="1.10.1470.10">
    <property type="entry name" value="YjbJ"/>
    <property type="match status" value="1"/>
</dbReference>
<dbReference type="RefSeq" id="WP_368376589.1">
    <property type="nucleotide sequence ID" value="NZ_JBFRYB010000001.1"/>
</dbReference>
<dbReference type="InterPro" id="IPR026042">
    <property type="entry name" value="YjbJ"/>
</dbReference>
<evidence type="ECO:0000256" key="1">
    <source>
        <dbReference type="ARBA" id="ARBA00009129"/>
    </source>
</evidence>
<dbReference type="InterPro" id="IPR050423">
    <property type="entry name" value="UPF0337_stress_rsp"/>
</dbReference>
<evidence type="ECO:0000259" key="2">
    <source>
        <dbReference type="Pfam" id="PF05532"/>
    </source>
</evidence>
<dbReference type="InterPro" id="IPR008462">
    <property type="entry name" value="CsbD"/>
</dbReference>
<accession>A0ABV3TY19</accession>
<organism evidence="3 4">
    <name type="scientific">Zhongshania arctica</name>
    <dbReference type="NCBI Taxonomy" id="3238302"/>
    <lineage>
        <taxon>Bacteria</taxon>
        <taxon>Pseudomonadati</taxon>
        <taxon>Pseudomonadota</taxon>
        <taxon>Gammaproteobacteria</taxon>
        <taxon>Cellvibrionales</taxon>
        <taxon>Spongiibacteraceae</taxon>
        <taxon>Zhongshania</taxon>
    </lineage>
</organism>
<dbReference type="PIRSF" id="PIRSF039008">
    <property type="entry name" value="YjbJ"/>
    <property type="match status" value="1"/>
</dbReference>